<dbReference type="PANTHER" id="PTHR47642">
    <property type="entry name" value="ATP-DEPENDENT DNA HELICASE"/>
    <property type="match status" value="1"/>
</dbReference>
<dbReference type="InterPro" id="IPR054572">
    <property type="entry name" value="TBP-TOTE"/>
</dbReference>
<dbReference type="InterPro" id="IPR051055">
    <property type="entry name" value="PIF1_helicase"/>
</dbReference>
<name>A0AAP9GI63_9VIBR</name>
<reference evidence="5 7" key="2">
    <citation type="submission" date="2018-10" db="EMBL/GenBank/DDBJ databases">
        <title>Whole Genome of Vibrio owensii strain 170502, isolated from Acute Hepatopancreatic Necrosis Disease (AHPND) shrimp.</title>
        <authorList>
            <person name="Yan M."/>
            <person name="Wang X."/>
            <person name="Wang Y."/>
        </authorList>
    </citation>
    <scope>NUCLEOTIDE SEQUENCE [LARGE SCALE GENOMIC DNA]</scope>
    <source>
        <strain evidence="5 7">1700302</strain>
    </source>
</reference>
<dbReference type="RefSeq" id="WP_054824238.1">
    <property type="nucleotide sequence ID" value="NZ_CP033138.1"/>
</dbReference>
<dbReference type="Pfam" id="PF22721">
    <property type="entry name" value="TBP-TOTE"/>
    <property type="match status" value="2"/>
</dbReference>
<dbReference type="CDD" id="cd17933">
    <property type="entry name" value="DEXSc_RecD-like"/>
    <property type="match status" value="1"/>
</dbReference>
<feature type="coiled-coil region" evidence="1">
    <location>
        <begin position="147"/>
        <end position="188"/>
    </location>
</feature>
<dbReference type="InterPro" id="IPR027417">
    <property type="entry name" value="P-loop_NTPase"/>
</dbReference>
<evidence type="ECO:0000256" key="1">
    <source>
        <dbReference type="SAM" id="Coils"/>
    </source>
</evidence>
<feature type="domain" description="TATA-binding-like protein" evidence="4">
    <location>
        <begin position="849"/>
        <end position="926"/>
    </location>
</feature>
<organism evidence="6 8">
    <name type="scientific">Vibrio owensii</name>
    <dbReference type="NCBI Taxonomy" id="696485"/>
    <lineage>
        <taxon>Bacteria</taxon>
        <taxon>Pseudomonadati</taxon>
        <taxon>Pseudomonadota</taxon>
        <taxon>Gammaproteobacteria</taxon>
        <taxon>Vibrionales</taxon>
        <taxon>Vibrionaceae</taxon>
        <taxon>Vibrio</taxon>
    </lineage>
</organism>
<dbReference type="CDD" id="cd18809">
    <property type="entry name" value="SF1_C_RecD"/>
    <property type="match status" value="1"/>
</dbReference>
<proteinExistence type="predicted"/>
<evidence type="ECO:0000313" key="6">
    <source>
        <dbReference type="EMBL" id="QGH50656.1"/>
    </source>
</evidence>
<dbReference type="Pfam" id="PF13538">
    <property type="entry name" value="UvrD_C_2"/>
    <property type="match status" value="1"/>
</dbReference>
<evidence type="ECO:0000259" key="2">
    <source>
        <dbReference type="Pfam" id="PF13538"/>
    </source>
</evidence>
<dbReference type="Pfam" id="PF13643">
    <property type="entry name" value="DUF4145"/>
    <property type="match status" value="1"/>
</dbReference>
<evidence type="ECO:0000313" key="5">
    <source>
        <dbReference type="EMBL" id="AYO16489.1"/>
    </source>
</evidence>
<accession>A0AAP9GI63</accession>
<keyword evidence="7" id="KW-1185">Reference proteome</keyword>
<dbReference type="AlphaFoldDB" id="A0AAP9GI63"/>
<dbReference type="InterPro" id="IPR027785">
    <property type="entry name" value="UvrD-like_helicase_C"/>
</dbReference>
<dbReference type="Gene3D" id="3.40.50.300">
    <property type="entry name" value="P-loop containing nucleotide triphosphate hydrolases"/>
    <property type="match status" value="2"/>
</dbReference>
<evidence type="ECO:0000259" key="4">
    <source>
        <dbReference type="Pfam" id="PF22721"/>
    </source>
</evidence>
<dbReference type="InterPro" id="IPR025285">
    <property type="entry name" value="DUF4145"/>
</dbReference>
<sequence length="932" mass="105778">MNNNFALLQSRWPQLAEFAQYAELYVFSDPQSSLIKLRCYCESMVGLLYRELDLKCEATSTLHDKLKATQFTNIVNTEVCNKLHALRMKGNRAVHHNEASSENAEWLIREAYLLGQWFYKTLTGDYSIAYPDFQPPVCSMTPASTDTHSLEQRAERLKEELRAVEASEKKALEELSRLQTALNEAKTTAFRNSSDAATQTIDFDNKTTLQNMSIYDAFAEYDLTEGQSELVKELDEFLSNKRQKVFQLKGYAGTGKTFITKGVTEFLKSVGRTFVLAAPTGKAAKVISSKTNCEAFTLHKTIYSFKDIVEYKDESNGSETYKFYADLRVNELSADSVFIVDEASMVSDVYQESEFFRFGSGKLLSDFLKFVNLDQNDHSKKVIFIGDDAQLPPIGMNHSPALSKEYLKERFQLDTQCFELTEVVRQKADSGVMKNSIELRNTLNKGVFNTVYLDCNVSDIDEIAYEDFMPKYLASCNEGINAESIVIASSNRDVLEYNLRIRQHFFPNNAAVTAGDKVMAVANSDRYGFFISNGEFGLIRSVSQNIEERKVVLNPKVPEKRIEVMLRFRDIVVSFRDIEDCTHTFNAKILEDLLYSDKAQLSSDQNKALYIDFCMRHPQLAPKSTEFKDTLRSDPYFGALRLKFGYAITCHKAQGSEWNHVFVKCKTHEDQRTSGYVRWLYTAITRTANQLYVFEPPKLKPYSVIQSSAGVGRTIISSVETINRSESESQKPVETAVATPVASNTEANYGIPESEPFLLSILSQVRNLVDGGDITLRDIDHKQFQEIYIFQCNNESIRVNIWYKKTGKISNISTPDTTSWSSALIGKLQGLKVGEVPNIKKDEQGGFSQEFQNEFHIHLLKVMARAEIEIVSVKEQAWSLRYTFKRAGSHAVIDIYFDKKQCFTKINVLNNQCVGPELVAEIEELLTTGLDK</sequence>
<dbReference type="EMBL" id="CP045860">
    <property type="protein sequence ID" value="QGH50656.1"/>
    <property type="molecule type" value="Genomic_DNA"/>
</dbReference>
<dbReference type="SUPFAM" id="SSF52540">
    <property type="entry name" value="P-loop containing nucleoside triphosphate hydrolases"/>
    <property type="match status" value="2"/>
</dbReference>
<evidence type="ECO:0000313" key="7">
    <source>
        <dbReference type="Proteomes" id="UP000272136"/>
    </source>
</evidence>
<dbReference type="Proteomes" id="UP000272136">
    <property type="component" value="Chromosome 2"/>
</dbReference>
<dbReference type="Proteomes" id="UP000390336">
    <property type="component" value="Chromosome 2"/>
</dbReference>
<protein>
    <submittedName>
        <fullName evidence="6">AAA family ATPase</fullName>
    </submittedName>
    <submittedName>
        <fullName evidence="5">DUF4145 domain-containing protein</fullName>
    </submittedName>
</protein>
<evidence type="ECO:0000259" key="3">
    <source>
        <dbReference type="Pfam" id="PF13643"/>
    </source>
</evidence>
<reference evidence="6" key="3">
    <citation type="submission" date="2019-11" db="EMBL/GenBank/DDBJ databases">
        <title>Complete genome sequence of Vibrio owensii SH-14 isolated from shrimp with acute hepatopancreatic necrosis diease.</title>
        <authorList>
            <person name="Liang X."/>
            <person name="Wang Y."/>
        </authorList>
    </citation>
    <scope>NUCLEOTIDE SEQUENCE</scope>
    <source>
        <strain evidence="6">SH14</strain>
    </source>
</reference>
<feature type="domain" description="TATA-binding-like protein" evidence="4">
    <location>
        <begin position="755"/>
        <end position="831"/>
    </location>
</feature>
<dbReference type="EMBL" id="CP033138">
    <property type="protein sequence ID" value="AYO16489.1"/>
    <property type="molecule type" value="Genomic_DNA"/>
</dbReference>
<feature type="domain" description="UvrD-like helicase C-terminal" evidence="2">
    <location>
        <begin position="645"/>
        <end position="693"/>
    </location>
</feature>
<keyword evidence="1" id="KW-0175">Coiled coil</keyword>
<reference evidence="6 8" key="1">
    <citation type="journal article" date="2015" name="Genome Announc.">
        <title>Draft Genome Sequence of Vibrio owensii Strain SH-14, Which Causes Shrimp Acute Hepatopancreatic Necrosis Disease.</title>
        <authorList>
            <person name="Liu L."/>
            <person name="Xiao J."/>
            <person name="Xia X."/>
            <person name="Pan Y."/>
            <person name="Yan S."/>
            <person name="Wang Y."/>
        </authorList>
    </citation>
    <scope>NUCLEOTIDE SEQUENCE [LARGE SCALE GENOMIC DNA]</scope>
    <source>
        <strain evidence="6 8">SH14</strain>
    </source>
</reference>
<dbReference type="Pfam" id="PF13604">
    <property type="entry name" value="AAA_30"/>
    <property type="match status" value="1"/>
</dbReference>
<gene>
    <name evidence="6" type="ORF">APZ19_26705</name>
    <name evidence="5" type="ORF">D0812_18935</name>
</gene>
<dbReference type="PANTHER" id="PTHR47642:SF5">
    <property type="entry name" value="ATP-DEPENDENT DNA HELICASE"/>
    <property type="match status" value="1"/>
</dbReference>
<evidence type="ECO:0000313" key="8">
    <source>
        <dbReference type="Proteomes" id="UP000390336"/>
    </source>
</evidence>
<feature type="domain" description="DUF4145" evidence="3">
    <location>
        <begin position="22"/>
        <end position="109"/>
    </location>
</feature>